<dbReference type="AlphaFoldDB" id="A0A9W6HN92"/>
<sequence length="131" mass="14908">MREAVIVHVAALCDPLLDADDLFYSLIYLDRDLRSWGVPLRVYVPSAASRYAQWWNVRLESAALRVFDHPLDERLRQVWWVAGLGCTEAPPVLHADRVRKFAVEPGSEPQWGSVLDEVARYRAAMTFPGAE</sequence>
<reference evidence="1" key="2">
    <citation type="submission" date="2023-01" db="EMBL/GenBank/DDBJ databases">
        <authorList>
            <person name="Sun Q."/>
            <person name="Evtushenko L."/>
        </authorList>
    </citation>
    <scope>NUCLEOTIDE SEQUENCE</scope>
    <source>
        <strain evidence="1">VKM Ac-1940</strain>
    </source>
</reference>
<name>A0A9W6HN92_9MICO</name>
<comment type="caution">
    <text evidence="1">The sequence shown here is derived from an EMBL/GenBank/DDBJ whole genome shotgun (WGS) entry which is preliminary data.</text>
</comment>
<reference evidence="1" key="1">
    <citation type="journal article" date="2014" name="Int. J. Syst. Evol. Microbiol.">
        <title>Complete genome sequence of Corynebacterium casei LMG S-19264T (=DSM 44701T), isolated from a smear-ripened cheese.</title>
        <authorList>
            <consortium name="US DOE Joint Genome Institute (JGI-PGF)"/>
            <person name="Walter F."/>
            <person name="Albersmeier A."/>
            <person name="Kalinowski J."/>
            <person name="Ruckert C."/>
        </authorList>
    </citation>
    <scope>NUCLEOTIDE SEQUENCE</scope>
    <source>
        <strain evidence="1">VKM Ac-1940</strain>
    </source>
</reference>
<proteinExistence type="predicted"/>
<dbReference type="Proteomes" id="UP001142291">
    <property type="component" value="Unassembled WGS sequence"/>
</dbReference>
<evidence type="ECO:0000313" key="2">
    <source>
        <dbReference type="Proteomes" id="UP001142291"/>
    </source>
</evidence>
<accession>A0A9W6HN92</accession>
<organism evidence="1 2">
    <name type="scientific">Microbacterium dextranolyticum</name>
    <dbReference type="NCBI Taxonomy" id="36806"/>
    <lineage>
        <taxon>Bacteria</taxon>
        <taxon>Bacillati</taxon>
        <taxon>Actinomycetota</taxon>
        <taxon>Actinomycetes</taxon>
        <taxon>Micrococcales</taxon>
        <taxon>Microbacteriaceae</taxon>
        <taxon>Microbacterium</taxon>
    </lineage>
</organism>
<keyword evidence="2" id="KW-1185">Reference proteome</keyword>
<gene>
    <name evidence="1" type="ORF">GCM10017591_17580</name>
</gene>
<protein>
    <submittedName>
        <fullName evidence="1">Uncharacterized protein</fullName>
    </submittedName>
</protein>
<evidence type="ECO:0000313" key="1">
    <source>
        <dbReference type="EMBL" id="GLJ95695.1"/>
    </source>
</evidence>
<dbReference type="EMBL" id="BSER01000009">
    <property type="protein sequence ID" value="GLJ95695.1"/>
    <property type="molecule type" value="Genomic_DNA"/>
</dbReference>
<dbReference type="RefSeq" id="WP_204963834.1">
    <property type="nucleotide sequence ID" value="NZ_BAAAUR010000001.1"/>
</dbReference>